<keyword evidence="3 12" id="KW-0732">Signal</keyword>
<dbReference type="EC" id="3.1.1.5" evidence="2 10"/>
<evidence type="ECO:0000256" key="9">
    <source>
        <dbReference type="PROSITE-ProRule" id="PRU00555"/>
    </source>
</evidence>
<evidence type="ECO:0000256" key="11">
    <source>
        <dbReference type="SAM" id="MobiDB-lite"/>
    </source>
</evidence>
<dbReference type="GO" id="GO:0004623">
    <property type="term" value="F:phospholipase A2 activity"/>
    <property type="evidence" value="ECO:0007669"/>
    <property type="project" value="TreeGrafter"/>
</dbReference>
<keyword evidence="6 9" id="KW-0443">Lipid metabolism</keyword>
<dbReference type="GO" id="GO:0046475">
    <property type="term" value="P:glycerophospholipid catabolic process"/>
    <property type="evidence" value="ECO:0007669"/>
    <property type="project" value="TreeGrafter"/>
</dbReference>
<evidence type="ECO:0000256" key="10">
    <source>
        <dbReference type="RuleBase" id="RU362103"/>
    </source>
</evidence>
<dbReference type="Gene3D" id="3.40.1090.10">
    <property type="entry name" value="Cytosolic phospholipase A2 catalytic domain"/>
    <property type="match status" value="1"/>
</dbReference>
<feature type="domain" description="PLA2c" evidence="13">
    <location>
        <begin position="28"/>
        <end position="577"/>
    </location>
</feature>
<comment type="caution">
    <text evidence="14">The sequence shown here is derived from an EMBL/GenBank/DDBJ whole genome shotgun (WGS) entry which is preliminary data.</text>
</comment>
<feature type="signal peptide" evidence="12">
    <location>
        <begin position="1"/>
        <end position="15"/>
    </location>
</feature>
<name>A0A642UF56_DIURU</name>
<evidence type="ECO:0000256" key="1">
    <source>
        <dbReference type="ARBA" id="ARBA00008780"/>
    </source>
</evidence>
<comment type="function">
    <text evidence="8">Catalyzes the release of fatty acids from lysophospholipids. Phospholipase B may well contribute to pathogenicity by abetting the fungus in damaging and traversing host cell membranes, processes which likely increase the rapidity of disseminated infection.</text>
</comment>
<dbReference type="InterPro" id="IPR016035">
    <property type="entry name" value="Acyl_Trfase/lysoPLipase"/>
</dbReference>
<feature type="chain" id="PRO_5024918883" description="Lysophospholipase" evidence="12">
    <location>
        <begin position="16"/>
        <end position="629"/>
    </location>
</feature>
<comment type="catalytic activity">
    <reaction evidence="10">
        <text>a 1-acyl-sn-glycero-3-phosphocholine + H2O = sn-glycerol 3-phosphocholine + a fatty acid + H(+)</text>
        <dbReference type="Rhea" id="RHEA:15177"/>
        <dbReference type="ChEBI" id="CHEBI:15377"/>
        <dbReference type="ChEBI" id="CHEBI:15378"/>
        <dbReference type="ChEBI" id="CHEBI:16870"/>
        <dbReference type="ChEBI" id="CHEBI:28868"/>
        <dbReference type="ChEBI" id="CHEBI:58168"/>
        <dbReference type="EC" id="3.1.1.5"/>
    </reaction>
</comment>
<keyword evidence="15" id="KW-1185">Reference proteome</keyword>
<feature type="region of interest" description="Disordered" evidence="11">
    <location>
        <begin position="582"/>
        <end position="603"/>
    </location>
</feature>
<dbReference type="PANTHER" id="PTHR10728">
    <property type="entry name" value="CYTOSOLIC PHOSPHOLIPASE A2"/>
    <property type="match status" value="1"/>
</dbReference>
<sequence>MLWLSWLTLATAVVAWSPTNSYAPGKMDCPTSKDIIREANQLRPDEADWVSERHKNTDQELLEFLKRANMSDFDPEDFLKNKANRSLTIGLAFSGGGYRAMLAGAGELSALDSRTTNANDKGLGGLLQSATYITGLSGGNWMVGSLVLNNWTSVQDIVDNKKQIWDISHSIINIGGWNPIKMTKYFTSLNSDLDDKENAGFNTSFTDVWGRALSWQFFDDDDHGAAVTWSGIQDSDPFKNHEMPFPIVVADGRTPGTYIISENSTVFEFSPYELGSWDPSLYQFVDVKYLGSNTTNGSIEGDCIGGFDNGGFVMGTSSSLFNQFILQLNTTDLPDIVKSIANKYLSKWSRKDEDIAVYSPNPFYKTNKGTVGSIAQNETLYLCDGGEDGQNVPLHPLIQPQRKLDVIFAYDNSADTNDSWPDGTSLIKTYQRMNSSQGNGTVFPPVPDAKSFINLNLTARPAFFGCDAKNLSNLFTNNKQPNYTETDVPLIVYTANRPFSFSSNTSTFDLKYDVDKRNSMIRNGFEVASRNNLTLDSEWPACVGCAIIRREQERQGIEQSEQCKKCFEQYCWNGSFDDKEPDQYFSPTGTTNEASSAQPTKPKKGAAAALANPLDTLLWAVMGVALWWL</sequence>
<dbReference type="SUPFAM" id="SSF52151">
    <property type="entry name" value="FabD/lysophospholipase-like"/>
    <property type="match status" value="1"/>
</dbReference>
<dbReference type="CDD" id="cd07203">
    <property type="entry name" value="cPLA2_Fungal_PLB"/>
    <property type="match status" value="1"/>
</dbReference>
<evidence type="ECO:0000256" key="12">
    <source>
        <dbReference type="SAM" id="SignalP"/>
    </source>
</evidence>
<dbReference type="Proteomes" id="UP000449547">
    <property type="component" value="Unassembled WGS sequence"/>
</dbReference>
<dbReference type="InterPro" id="IPR002642">
    <property type="entry name" value="LysoPLipase_cat_dom"/>
</dbReference>
<dbReference type="GO" id="GO:0005783">
    <property type="term" value="C:endoplasmic reticulum"/>
    <property type="evidence" value="ECO:0007669"/>
    <property type="project" value="TreeGrafter"/>
</dbReference>
<dbReference type="RefSeq" id="XP_034010176.1">
    <property type="nucleotide sequence ID" value="XM_034157682.1"/>
</dbReference>
<keyword evidence="5 9" id="KW-0442">Lipid degradation</keyword>
<gene>
    <name evidence="14" type="ORF">DIURU_004772</name>
</gene>
<keyword evidence="7" id="KW-0325">Glycoprotein</keyword>
<dbReference type="GO" id="GO:0004622">
    <property type="term" value="F:phosphatidylcholine lysophospholipase activity"/>
    <property type="evidence" value="ECO:0007669"/>
    <property type="project" value="UniProtKB-EC"/>
</dbReference>
<evidence type="ECO:0000313" key="14">
    <source>
        <dbReference type="EMBL" id="KAA8897919.1"/>
    </source>
</evidence>
<evidence type="ECO:0000256" key="2">
    <source>
        <dbReference type="ARBA" id="ARBA00013274"/>
    </source>
</evidence>
<protein>
    <recommendedName>
        <fullName evidence="2 10">Lysophospholipase</fullName>
        <ecNumber evidence="2 10">3.1.1.5</ecNumber>
    </recommendedName>
</protein>
<dbReference type="GeneID" id="54783423"/>
<evidence type="ECO:0000256" key="7">
    <source>
        <dbReference type="ARBA" id="ARBA00023180"/>
    </source>
</evidence>
<evidence type="ECO:0000256" key="8">
    <source>
        <dbReference type="ARBA" id="ARBA00059407"/>
    </source>
</evidence>
<keyword evidence="4 9" id="KW-0378">Hydrolase</keyword>
<dbReference type="GO" id="GO:0005886">
    <property type="term" value="C:plasma membrane"/>
    <property type="evidence" value="ECO:0007669"/>
    <property type="project" value="TreeGrafter"/>
</dbReference>
<dbReference type="PANTHER" id="PTHR10728:SF33">
    <property type="entry name" value="LYSOPHOSPHOLIPASE 1-RELATED"/>
    <property type="match status" value="1"/>
</dbReference>
<organism evidence="14 15">
    <name type="scientific">Diutina rugosa</name>
    <name type="common">Yeast</name>
    <name type="synonym">Candida rugosa</name>
    <dbReference type="NCBI Taxonomy" id="5481"/>
    <lineage>
        <taxon>Eukaryota</taxon>
        <taxon>Fungi</taxon>
        <taxon>Dikarya</taxon>
        <taxon>Ascomycota</taxon>
        <taxon>Saccharomycotina</taxon>
        <taxon>Pichiomycetes</taxon>
        <taxon>Debaryomycetaceae</taxon>
        <taxon>Diutina</taxon>
    </lineage>
</organism>
<comment type="similarity">
    <text evidence="1 10">Belongs to the lysophospholipase family.</text>
</comment>
<proteinExistence type="inferred from homology"/>
<evidence type="ECO:0000256" key="5">
    <source>
        <dbReference type="ARBA" id="ARBA00022963"/>
    </source>
</evidence>
<evidence type="ECO:0000313" key="15">
    <source>
        <dbReference type="Proteomes" id="UP000449547"/>
    </source>
</evidence>
<evidence type="ECO:0000259" key="13">
    <source>
        <dbReference type="PROSITE" id="PS51210"/>
    </source>
</evidence>
<dbReference type="SMART" id="SM00022">
    <property type="entry name" value="PLAc"/>
    <property type="match status" value="1"/>
</dbReference>
<dbReference type="PROSITE" id="PS51210">
    <property type="entry name" value="PLA2C"/>
    <property type="match status" value="1"/>
</dbReference>
<dbReference type="AlphaFoldDB" id="A0A642UF56"/>
<evidence type="ECO:0000256" key="4">
    <source>
        <dbReference type="ARBA" id="ARBA00022801"/>
    </source>
</evidence>
<evidence type="ECO:0000256" key="3">
    <source>
        <dbReference type="ARBA" id="ARBA00022729"/>
    </source>
</evidence>
<dbReference type="GO" id="GO:0005576">
    <property type="term" value="C:extracellular region"/>
    <property type="evidence" value="ECO:0007669"/>
    <property type="project" value="TreeGrafter"/>
</dbReference>
<dbReference type="EMBL" id="SWFT01000149">
    <property type="protein sequence ID" value="KAA8897919.1"/>
    <property type="molecule type" value="Genomic_DNA"/>
</dbReference>
<dbReference type="OMA" id="FARYCWN"/>
<dbReference type="OrthoDB" id="4084751at2759"/>
<dbReference type="FunFam" id="3.40.1090.10:FF:000010">
    <property type="entry name" value="Lysophospholipase"/>
    <property type="match status" value="1"/>
</dbReference>
<accession>A0A642UF56</accession>
<dbReference type="Pfam" id="PF01735">
    <property type="entry name" value="PLA2_B"/>
    <property type="match status" value="1"/>
</dbReference>
<reference evidence="14 15" key="1">
    <citation type="submission" date="2019-07" db="EMBL/GenBank/DDBJ databases">
        <title>Genome assembly of two rare yeast pathogens: Diutina rugosa and Trichomonascus ciferrii.</title>
        <authorList>
            <person name="Mixao V."/>
            <person name="Saus E."/>
            <person name="Hansen A."/>
            <person name="Lass-Flor C."/>
            <person name="Gabaldon T."/>
        </authorList>
    </citation>
    <scope>NUCLEOTIDE SEQUENCE [LARGE SCALE GENOMIC DNA]</scope>
    <source>
        <strain evidence="14 15">CBS 613</strain>
    </source>
</reference>
<evidence type="ECO:0000256" key="6">
    <source>
        <dbReference type="ARBA" id="ARBA00023098"/>
    </source>
</evidence>
<dbReference type="VEuPathDB" id="FungiDB:DIURU_004772"/>
<dbReference type="GO" id="GO:0005829">
    <property type="term" value="C:cytosol"/>
    <property type="evidence" value="ECO:0007669"/>
    <property type="project" value="TreeGrafter"/>
</dbReference>
<feature type="compositionally biased region" description="Polar residues" evidence="11">
    <location>
        <begin position="585"/>
        <end position="599"/>
    </location>
</feature>